<name>A0A1R3IQF6_COCAP</name>
<protein>
    <submittedName>
        <fullName evidence="1">Uncharacterized protein</fullName>
    </submittedName>
</protein>
<dbReference type="AlphaFoldDB" id="A0A1R3IQF6"/>
<dbReference type="Gramene" id="OMO84813">
    <property type="protein sequence ID" value="OMO84813"/>
    <property type="gene ID" value="CCACVL1_10643"/>
</dbReference>
<organism evidence="1 2">
    <name type="scientific">Corchorus capsularis</name>
    <name type="common">Jute</name>
    <dbReference type="NCBI Taxonomy" id="210143"/>
    <lineage>
        <taxon>Eukaryota</taxon>
        <taxon>Viridiplantae</taxon>
        <taxon>Streptophyta</taxon>
        <taxon>Embryophyta</taxon>
        <taxon>Tracheophyta</taxon>
        <taxon>Spermatophyta</taxon>
        <taxon>Magnoliopsida</taxon>
        <taxon>eudicotyledons</taxon>
        <taxon>Gunneridae</taxon>
        <taxon>Pentapetalae</taxon>
        <taxon>rosids</taxon>
        <taxon>malvids</taxon>
        <taxon>Malvales</taxon>
        <taxon>Malvaceae</taxon>
        <taxon>Grewioideae</taxon>
        <taxon>Apeibeae</taxon>
        <taxon>Corchorus</taxon>
    </lineage>
</organism>
<dbReference type="EMBL" id="AWWV01009674">
    <property type="protein sequence ID" value="OMO84813.1"/>
    <property type="molecule type" value="Genomic_DNA"/>
</dbReference>
<dbReference type="Proteomes" id="UP000188268">
    <property type="component" value="Unassembled WGS sequence"/>
</dbReference>
<sequence length="34" mass="3739">MTTNLTIREGPLRKVLAAELWDTITAAAVTLKLK</sequence>
<evidence type="ECO:0000313" key="2">
    <source>
        <dbReference type="Proteomes" id="UP000188268"/>
    </source>
</evidence>
<proteinExistence type="predicted"/>
<accession>A0A1R3IQF6</accession>
<gene>
    <name evidence="1" type="ORF">CCACVL1_10643</name>
</gene>
<evidence type="ECO:0000313" key="1">
    <source>
        <dbReference type="EMBL" id="OMO84813.1"/>
    </source>
</evidence>
<comment type="caution">
    <text evidence="1">The sequence shown here is derived from an EMBL/GenBank/DDBJ whole genome shotgun (WGS) entry which is preliminary data.</text>
</comment>
<keyword evidence="2" id="KW-1185">Reference proteome</keyword>
<reference evidence="1 2" key="1">
    <citation type="submission" date="2013-09" db="EMBL/GenBank/DDBJ databases">
        <title>Corchorus capsularis genome sequencing.</title>
        <authorList>
            <person name="Alam M."/>
            <person name="Haque M.S."/>
            <person name="Islam M.S."/>
            <person name="Emdad E.M."/>
            <person name="Islam M.M."/>
            <person name="Ahmed B."/>
            <person name="Halim A."/>
            <person name="Hossen Q.M.M."/>
            <person name="Hossain M.Z."/>
            <person name="Ahmed R."/>
            <person name="Khan M.M."/>
            <person name="Islam R."/>
            <person name="Rashid M.M."/>
            <person name="Khan S.A."/>
            <person name="Rahman M.S."/>
            <person name="Alam M."/>
        </authorList>
    </citation>
    <scope>NUCLEOTIDE SEQUENCE [LARGE SCALE GENOMIC DNA]</scope>
    <source>
        <strain evidence="2">cv. CVL-1</strain>
        <tissue evidence="1">Whole seedling</tissue>
    </source>
</reference>